<evidence type="ECO:0000256" key="1">
    <source>
        <dbReference type="SAM" id="MobiDB-lite"/>
    </source>
</evidence>
<name>A0A4C1V7M6_EUMVA</name>
<keyword evidence="3" id="KW-1185">Reference proteome</keyword>
<feature type="compositionally biased region" description="Pro residues" evidence="1">
    <location>
        <begin position="15"/>
        <end position="29"/>
    </location>
</feature>
<reference evidence="2 3" key="1">
    <citation type="journal article" date="2019" name="Commun. Biol.">
        <title>The bagworm genome reveals a unique fibroin gene that provides high tensile strength.</title>
        <authorList>
            <person name="Kono N."/>
            <person name="Nakamura H."/>
            <person name="Ohtoshi R."/>
            <person name="Tomita M."/>
            <person name="Numata K."/>
            <person name="Arakawa K."/>
        </authorList>
    </citation>
    <scope>NUCLEOTIDE SEQUENCE [LARGE SCALE GENOMIC DNA]</scope>
</reference>
<evidence type="ECO:0000313" key="2">
    <source>
        <dbReference type="EMBL" id="GBP34833.1"/>
    </source>
</evidence>
<dbReference type="Proteomes" id="UP000299102">
    <property type="component" value="Unassembled WGS sequence"/>
</dbReference>
<dbReference type="EMBL" id="BGZK01000295">
    <property type="protein sequence ID" value="GBP34833.1"/>
    <property type="molecule type" value="Genomic_DNA"/>
</dbReference>
<sequence>MYESHFLTSNAARRPPSPPPPPFAPSPPPRRYAPVQLLQLEVADNAPGADKAGVFVPAPRDIPFVATTRYRFARYRSAFASSVVRKLVIARRRLGITRTELTYRGGLFCVCV</sequence>
<organism evidence="2 3">
    <name type="scientific">Eumeta variegata</name>
    <name type="common">Bagworm moth</name>
    <name type="synonym">Eumeta japonica</name>
    <dbReference type="NCBI Taxonomy" id="151549"/>
    <lineage>
        <taxon>Eukaryota</taxon>
        <taxon>Metazoa</taxon>
        <taxon>Ecdysozoa</taxon>
        <taxon>Arthropoda</taxon>
        <taxon>Hexapoda</taxon>
        <taxon>Insecta</taxon>
        <taxon>Pterygota</taxon>
        <taxon>Neoptera</taxon>
        <taxon>Endopterygota</taxon>
        <taxon>Lepidoptera</taxon>
        <taxon>Glossata</taxon>
        <taxon>Ditrysia</taxon>
        <taxon>Tineoidea</taxon>
        <taxon>Psychidae</taxon>
        <taxon>Oiketicinae</taxon>
        <taxon>Eumeta</taxon>
    </lineage>
</organism>
<feature type="region of interest" description="Disordered" evidence="1">
    <location>
        <begin position="1"/>
        <end position="29"/>
    </location>
</feature>
<proteinExistence type="predicted"/>
<gene>
    <name evidence="2" type="ORF">EVAR_95937_1</name>
</gene>
<comment type="caution">
    <text evidence="2">The sequence shown here is derived from an EMBL/GenBank/DDBJ whole genome shotgun (WGS) entry which is preliminary data.</text>
</comment>
<feature type="compositionally biased region" description="Polar residues" evidence="1">
    <location>
        <begin position="1"/>
        <end position="10"/>
    </location>
</feature>
<evidence type="ECO:0000313" key="3">
    <source>
        <dbReference type="Proteomes" id="UP000299102"/>
    </source>
</evidence>
<protein>
    <submittedName>
        <fullName evidence="2">Uncharacterized protein</fullName>
    </submittedName>
</protein>
<accession>A0A4C1V7M6</accession>
<dbReference type="AlphaFoldDB" id="A0A4C1V7M6"/>